<evidence type="ECO:0000313" key="1">
    <source>
        <dbReference type="EMBL" id="VVC88103.1"/>
    </source>
</evidence>
<protein>
    <submittedName>
        <fullName evidence="1">Uncharacterized protein</fullName>
    </submittedName>
</protein>
<dbReference type="EMBL" id="FZQP02000236">
    <property type="protein sequence ID" value="VVC88103.1"/>
    <property type="molecule type" value="Genomic_DNA"/>
</dbReference>
<sequence>MQNLKNFSSCHKNVVQIEDRRSHLVANRIWLLFTKKNIILTETCKEEAKKYNLKVTFLVIPNRSCEKQIGDKVISKVAKTRTPEVKLLLNPVTMPELQQEIRIEDNQVELRGVDIKDIFNSAKYNSENGDKNEMSVTQDIVSSNYSEVVSGTTLIKSYRYRTACARESKRDFIIFVVKSRVLMSFDMIIDPIAKDFMTIKSKELHTLTIYNGDEKFQTREAVERVRNCTQLDKTVIDTI</sequence>
<gene>
    <name evidence="1" type="ORF">LSINAPIS_LOCUS1553</name>
</gene>
<accession>A0A5E4PSP9</accession>
<proteinExistence type="predicted"/>
<evidence type="ECO:0000313" key="2">
    <source>
        <dbReference type="Proteomes" id="UP000324832"/>
    </source>
</evidence>
<reference evidence="1 2" key="1">
    <citation type="submission" date="2017-07" db="EMBL/GenBank/DDBJ databases">
        <authorList>
            <person name="Talla V."/>
            <person name="Backstrom N."/>
        </authorList>
    </citation>
    <scope>NUCLEOTIDE SEQUENCE [LARGE SCALE GENOMIC DNA]</scope>
</reference>
<feature type="non-terminal residue" evidence="1">
    <location>
        <position position="239"/>
    </location>
</feature>
<organism evidence="1 2">
    <name type="scientific">Leptidea sinapis</name>
    <dbReference type="NCBI Taxonomy" id="189913"/>
    <lineage>
        <taxon>Eukaryota</taxon>
        <taxon>Metazoa</taxon>
        <taxon>Ecdysozoa</taxon>
        <taxon>Arthropoda</taxon>
        <taxon>Hexapoda</taxon>
        <taxon>Insecta</taxon>
        <taxon>Pterygota</taxon>
        <taxon>Neoptera</taxon>
        <taxon>Endopterygota</taxon>
        <taxon>Lepidoptera</taxon>
        <taxon>Glossata</taxon>
        <taxon>Ditrysia</taxon>
        <taxon>Papilionoidea</taxon>
        <taxon>Pieridae</taxon>
        <taxon>Dismorphiinae</taxon>
        <taxon>Leptidea</taxon>
    </lineage>
</organism>
<dbReference type="Proteomes" id="UP000324832">
    <property type="component" value="Unassembled WGS sequence"/>
</dbReference>
<name>A0A5E4PSP9_9NEOP</name>
<dbReference type="AlphaFoldDB" id="A0A5E4PSP9"/>
<keyword evidence="2" id="KW-1185">Reference proteome</keyword>